<dbReference type="Gene3D" id="3.30.420.10">
    <property type="entry name" value="Ribonuclease H-like superfamily/Ribonuclease H"/>
    <property type="match status" value="1"/>
</dbReference>
<dbReference type="InterPro" id="IPR036397">
    <property type="entry name" value="RNaseH_sf"/>
</dbReference>
<sequence>MERVQMDILGPLPLTASGNKYLLVIVDCFTKWVEAFPVKNIRAKTVAEIFISQFVSRHGVPMEIQTNQGKNFESQLFSKLMRLLGIRKTRTTALHPQSDGQVERQHQTITNYLAKYVSENQKDCDRWVPMFLLAYRSSKHETTRVTPAELYFARELRLPIDLLQGSPRFNEERLPPGRNFVEDLKEKLEEIHSGVRERMVLRSLQMKTRYDQKVRVLFEEGERVWLYNPCRSKGKAQKLQSNWEGPYLIVKKL</sequence>
<organism evidence="2 3">
    <name type="scientific">Lasius niger</name>
    <name type="common">Black garden ant</name>
    <dbReference type="NCBI Taxonomy" id="67767"/>
    <lineage>
        <taxon>Eukaryota</taxon>
        <taxon>Metazoa</taxon>
        <taxon>Ecdysozoa</taxon>
        <taxon>Arthropoda</taxon>
        <taxon>Hexapoda</taxon>
        <taxon>Insecta</taxon>
        <taxon>Pterygota</taxon>
        <taxon>Neoptera</taxon>
        <taxon>Endopterygota</taxon>
        <taxon>Hymenoptera</taxon>
        <taxon>Apocrita</taxon>
        <taxon>Aculeata</taxon>
        <taxon>Formicoidea</taxon>
        <taxon>Formicidae</taxon>
        <taxon>Formicinae</taxon>
        <taxon>Lasius</taxon>
        <taxon>Lasius</taxon>
    </lineage>
</organism>
<dbReference type="PROSITE" id="PS50994">
    <property type="entry name" value="INTEGRASE"/>
    <property type="match status" value="1"/>
</dbReference>
<dbReference type="PaxDb" id="67767-A0A0J7JX07"/>
<feature type="domain" description="Integrase catalytic" evidence="1">
    <location>
        <begin position="1"/>
        <end position="155"/>
    </location>
</feature>
<dbReference type="Pfam" id="PF00665">
    <property type="entry name" value="rve"/>
    <property type="match status" value="1"/>
</dbReference>
<protein>
    <submittedName>
        <fullName evidence="2">Integrase core domain protein</fullName>
    </submittedName>
</protein>
<dbReference type="STRING" id="67767.A0A0J7JX07"/>
<evidence type="ECO:0000313" key="3">
    <source>
        <dbReference type="Proteomes" id="UP000036403"/>
    </source>
</evidence>
<dbReference type="PANTHER" id="PTHR37984:SF15">
    <property type="entry name" value="INTEGRASE CATALYTIC DOMAIN-CONTAINING PROTEIN"/>
    <property type="match status" value="1"/>
</dbReference>
<comment type="caution">
    <text evidence="2">The sequence shown here is derived from an EMBL/GenBank/DDBJ whole genome shotgun (WGS) entry which is preliminary data.</text>
</comment>
<evidence type="ECO:0000259" key="1">
    <source>
        <dbReference type="PROSITE" id="PS50994"/>
    </source>
</evidence>
<proteinExistence type="predicted"/>
<dbReference type="GO" id="GO:0003676">
    <property type="term" value="F:nucleic acid binding"/>
    <property type="evidence" value="ECO:0007669"/>
    <property type="project" value="InterPro"/>
</dbReference>
<dbReference type="EMBL" id="LBMM01024201">
    <property type="protein sequence ID" value="KMQ82607.1"/>
    <property type="molecule type" value="Genomic_DNA"/>
</dbReference>
<dbReference type="InterPro" id="IPR001584">
    <property type="entry name" value="Integrase_cat-core"/>
</dbReference>
<dbReference type="InterPro" id="IPR012337">
    <property type="entry name" value="RNaseH-like_sf"/>
</dbReference>
<dbReference type="AlphaFoldDB" id="A0A0J7JX07"/>
<dbReference type="OrthoDB" id="7551731at2759"/>
<evidence type="ECO:0000313" key="2">
    <source>
        <dbReference type="EMBL" id="KMQ82607.1"/>
    </source>
</evidence>
<dbReference type="GO" id="GO:0015074">
    <property type="term" value="P:DNA integration"/>
    <property type="evidence" value="ECO:0007669"/>
    <property type="project" value="InterPro"/>
</dbReference>
<dbReference type="PANTHER" id="PTHR37984">
    <property type="entry name" value="PROTEIN CBG26694"/>
    <property type="match status" value="1"/>
</dbReference>
<dbReference type="Proteomes" id="UP000036403">
    <property type="component" value="Unassembled WGS sequence"/>
</dbReference>
<gene>
    <name evidence="2" type="ORF">RF55_22407</name>
</gene>
<accession>A0A0J7JX07</accession>
<dbReference type="FunFam" id="3.30.420.10:FF:000032">
    <property type="entry name" value="Retrovirus-related Pol polyprotein from transposon 297-like Protein"/>
    <property type="match status" value="1"/>
</dbReference>
<reference evidence="2 3" key="1">
    <citation type="submission" date="2015-04" db="EMBL/GenBank/DDBJ databases">
        <title>Lasius niger genome sequencing.</title>
        <authorList>
            <person name="Konorov E.A."/>
            <person name="Nikitin M.A."/>
            <person name="Kirill M.V."/>
            <person name="Chang P."/>
        </authorList>
    </citation>
    <scope>NUCLEOTIDE SEQUENCE [LARGE SCALE GENOMIC DNA]</scope>
    <source>
        <tissue evidence="2">Whole</tissue>
    </source>
</reference>
<keyword evidence="3" id="KW-1185">Reference proteome</keyword>
<dbReference type="InterPro" id="IPR050951">
    <property type="entry name" value="Retrovirus_Pol_polyprotein"/>
</dbReference>
<dbReference type="SUPFAM" id="SSF53098">
    <property type="entry name" value="Ribonuclease H-like"/>
    <property type="match status" value="1"/>
</dbReference>
<name>A0A0J7JX07_LASNI</name>
<feature type="non-terminal residue" evidence="2">
    <location>
        <position position="253"/>
    </location>
</feature>